<dbReference type="InterPro" id="IPR004827">
    <property type="entry name" value="bZIP"/>
</dbReference>
<feature type="compositionally biased region" description="Basic and acidic residues" evidence="6">
    <location>
        <begin position="204"/>
        <end position="220"/>
    </location>
</feature>
<evidence type="ECO:0000256" key="2">
    <source>
        <dbReference type="ARBA" id="ARBA00023015"/>
    </source>
</evidence>
<dbReference type="AlphaFoldDB" id="A0A0N4UYW0"/>
<sequence length="401" mass="44152">MKLEKVENMSERETLETPQLNPLVNPSSATIPGDFPSTAELMQKVISVNPFDMKFREANRRLSQGCQNLYDQSALNDGISVPTTGGVTLLKLPSTLSHSPGIFSNINVLSAGIDGENMKTADFSRLIQQIKDSGADSSAVSNTVISTVSTTIPSIERQPVKKRIAIRSNAQGTSTKPVQTNSMGARPGREPNSLRLQSQVRGSDQWDPRDVKPLVVRDKNANGVQTKQQCLQGHAEGSFNQERLRQADEAHGPKSNESPSSAPPRSGRGRGRSSLTADLPPDERRVTILERNKAAAVRYRKRKKEEHDEMISRVQTLEQEKVTLSTQNEVLRRELKRVTEEFKIYRAQCVCHCGRVNDTIPGDSAAEIDTVPPLSQQTDLNTYAPQQMISSGVQSGKKVTK</sequence>
<dbReference type="Pfam" id="PF07716">
    <property type="entry name" value="bZIP_2"/>
    <property type="match status" value="1"/>
</dbReference>
<dbReference type="GO" id="GO:0005634">
    <property type="term" value="C:nucleus"/>
    <property type="evidence" value="ECO:0007669"/>
    <property type="project" value="UniProtKB-SubCell"/>
</dbReference>
<evidence type="ECO:0000256" key="3">
    <source>
        <dbReference type="ARBA" id="ARBA00023163"/>
    </source>
</evidence>
<feature type="compositionally biased region" description="Polar residues" evidence="6">
    <location>
        <begin position="222"/>
        <end position="231"/>
    </location>
</feature>
<evidence type="ECO:0000313" key="10">
    <source>
        <dbReference type="WBParaSite" id="EVEC_0000278301-mRNA-1"/>
    </source>
</evidence>
<accession>A0A0N4UYW0</accession>
<feature type="region of interest" description="Disordered" evidence="6">
    <location>
        <begin position="1"/>
        <end position="32"/>
    </location>
</feature>
<keyword evidence="4" id="KW-0539">Nucleus</keyword>
<dbReference type="Gene3D" id="1.20.5.170">
    <property type="match status" value="1"/>
</dbReference>
<dbReference type="PROSITE" id="PS50217">
    <property type="entry name" value="BZIP"/>
    <property type="match status" value="1"/>
</dbReference>
<dbReference type="PANTHER" id="PTHR19304">
    <property type="entry name" value="CYCLIC-AMP RESPONSE ELEMENT BINDING PROTEIN"/>
    <property type="match status" value="1"/>
</dbReference>
<keyword evidence="3" id="KW-0804">Transcription</keyword>
<dbReference type="InterPro" id="IPR051027">
    <property type="entry name" value="bZIP_transcription_factors"/>
</dbReference>
<proteinExistence type="predicted"/>
<evidence type="ECO:0000313" key="9">
    <source>
        <dbReference type="Proteomes" id="UP000274131"/>
    </source>
</evidence>
<dbReference type="SUPFAM" id="SSF57959">
    <property type="entry name" value="Leucine zipper domain"/>
    <property type="match status" value="1"/>
</dbReference>
<evidence type="ECO:0000259" key="7">
    <source>
        <dbReference type="PROSITE" id="PS50217"/>
    </source>
</evidence>
<feature type="compositionally biased region" description="Polar residues" evidence="6">
    <location>
        <begin position="168"/>
        <end position="183"/>
    </location>
</feature>
<feature type="region of interest" description="Disordered" evidence="6">
    <location>
        <begin position="166"/>
        <end position="284"/>
    </location>
</feature>
<dbReference type="InterPro" id="IPR046347">
    <property type="entry name" value="bZIP_sf"/>
</dbReference>
<name>A0A0N4UYW0_ENTVE</name>
<dbReference type="EMBL" id="UXUI01007390">
    <property type="protein sequence ID" value="VDD87348.1"/>
    <property type="molecule type" value="Genomic_DNA"/>
</dbReference>
<reference evidence="10" key="1">
    <citation type="submission" date="2017-02" db="UniProtKB">
        <authorList>
            <consortium name="WormBaseParasite"/>
        </authorList>
    </citation>
    <scope>IDENTIFICATION</scope>
</reference>
<keyword evidence="2" id="KW-0805">Transcription regulation</keyword>
<keyword evidence="9" id="KW-1185">Reference proteome</keyword>
<dbReference type="WBParaSite" id="EVEC_0000278301-mRNA-1">
    <property type="protein sequence ID" value="EVEC_0000278301-mRNA-1"/>
    <property type="gene ID" value="EVEC_0000278301"/>
</dbReference>
<organism evidence="10">
    <name type="scientific">Enterobius vermicularis</name>
    <name type="common">Human pinworm</name>
    <dbReference type="NCBI Taxonomy" id="51028"/>
    <lineage>
        <taxon>Eukaryota</taxon>
        <taxon>Metazoa</taxon>
        <taxon>Ecdysozoa</taxon>
        <taxon>Nematoda</taxon>
        <taxon>Chromadorea</taxon>
        <taxon>Rhabditida</taxon>
        <taxon>Spirurina</taxon>
        <taxon>Oxyuridomorpha</taxon>
        <taxon>Oxyuroidea</taxon>
        <taxon>Oxyuridae</taxon>
        <taxon>Enterobius</taxon>
    </lineage>
</organism>
<dbReference type="GO" id="GO:0003700">
    <property type="term" value="F:DNA-binding transcription factor activity"/>
    <property type="evidence" value="ECO:0007669"/>
    <property type="project" value="InterPro"/>
</dbReference>
<feature type="coiled-coil region" evidence="5">
    <location>
        <begin position="300"/>
        <end position="348"/>
    </location>
</feature>
<evidence type="ECO:0000256" key="1">
    <source>
        <dbReference type="ARBA" id="ARBA00004123"/>
    </source>
</evidence>
<gene>
    <name evidence="8" type="ORF">EVEC_LOCUS2491</name>
</gene>
<protein>
    <submittedName>
        <fullName evidence="10">BZIP domain-containing protein</fullName>
    </submittedName>
</protein>
<dbReference type="STRING" id="51028.A0A0N4UYW0"/>
<dbReference type="Proteomes" id="UP000274131">
    <property type="component" value="Unassembled WGS sequence"/>
</dbReference>
<dbReference type="SMART" id="SM00338">
    <property type="entry name" value="BRLZ"/>
    <property type="match status" value="1"/>
</dbReference>
<feature type="domain" description="BZIP" evidence="7">
    <location>
        <begin position="282"/>
        <end position="345"/>
    </location>
</feature>
<feature type="compositionally biased region" description="Polar residues" evidence="6">
    <location>
        <begin position="16"/>
        <end position="30"/>
    </location>
</feature>
<evidence type="ECO:0000313" key="8">
    <source>
        <dbReference type="EMBL" id="VDD87348.1"/>
    </source>
</evidence>
<dbReference type="OrthoDB" id="5829382at2759"/>
<reference evidence="8 9" key="2">
    <citation type="submission" date="2018-10" db="EMBL/GenBank/DDBJ databases">
        <authorList>
            <consortium name="Pathogen Informatics"/>
        </authorList>
    </citation>
    <scope>NUCLEOTIDE SEQUENCE [LARGE SCALE GENOMIC DNA]</scope>
</reference>
<keyword evidence="5" id="KW-0175">Coiled coil</keyword>
<feature type="compositionally biased region" description="Basic and acidic residues" evidence="6">
    <location>
        <begin position="1"/>
        <end position="15"/>
    </location>
</feature>
<feature type="compositionally biased region" description="Basic and acidic residues" evidence="6">
    <location>
        <begin position="242"/>
        <end position="254"/>
    </location>
</feature>
<comment type="subcellular location">
    <subcellularLocation>
        <location evidence="1">Nucleus</location>
    </subcellularLocation>
</comment>
<dbReference type="CDD" id="cd14686">
    <property type="entry name" value="bZIP"/>
    <property type="match status" value="1"/>
</dbReference>
<evidence type="ECO:0000256" key="5">
    <source>
        <dbReference type="SAM" id="Coils"/>
    </source>
</evidence>
<evidence type="ECO:0000256" key="4">
    <source>
        <dbReference type="ARBA" id="ARBA00023242"/>
    </source>
</evidence>
<evidence type="ECO:0000256" key="6">
    <source>
        <dbReference type="SAM" id="MobiDB-lite"/>
    </source>
</evidence>